<sequence length="155" mass="17579">MYDNMNNTSNNRGTDILYSQKIMYNSNVTVFNRDFTEVAFYSRNFCATKDYNFVKVELNIPFTGINNANHRARIVAYIDDEVICDSTIHTPANWILYPLFISGFSLNVKEGMHMFKIKACVDNGGTLYIPHVNPDCIESTKEPKISGSLLITGTN</sequence>
<name>A0A1Y2ACT0_9FUNG</name>
<keyword evidence="2" id="KW-1185">Reference proteome</keyword>
<dbReference type="Proteomes" id="UP000193920">
    <property type="component" value="Unassembled WGS sequence"/>
</dbReference>
<gene>
    <name evidence="1" type="ORF">LY90DRAFT_634502</name>
</gene>
<protein>
    <submittedName>
        <fullName evidence="1">Uncharacterized protein</fullName>
    </submittedName>
</protein>
<proteinExistence type="predicted"/>
<accession>A0A1Y2ACT0</accession>
<comment type="caution">
    <text evidence="1">The sequence shown here is derived from an EMBL/GenBank/DDBJ whole genome shotgun (WGS) entry which is preliminary data.</text>
</comment>
<evidence type="ECO:0000313" key="2">
    <source>
        <dbReference type="Proteomes" id="UP000193920"/>
    </source>
</evidence>
<evidence type="ECO:0000313" key="1">
    <source>
        <dbReference type="EMBL" id="ORY20077.1"/>
    </source>
</evidence>
<reference evidence="1 2" key="1">
    <citation type="submission" date="2016-08" db="EMBL/GenBank/DDBJ databases">
        <title>A Parts List for Fungal Cellulosomes Revealed by Comparative Genomics.</title>
        <authorList>
            <consortium name="DOE Joint Genome Institute"/>
            <person name="Haitjema C.H."/>
            <person name="Gilmore S.P."/>
            <person name="Henske J.K."/>
            <person name="Solomon K.V."/>
            <person name="De Groot R."/>
            <person name="Kuo A."/>
            <person name="Mondo S.J."/>
            <person name="Salamov A.A."/>
            <person name="Labutti K."/>
            <person name="Zhao Z."/>
            <person name="Chiniquy J."/>
            <person name="Barry K."/>
            <person name="Brewer H.M."/>
            <person name="Purvine S.O."/>
            <person name="Wright A.T."/>
            <person name="Boxma B."/>
            <person name="Van Alen T."/>
            <person name="Hackstein J.H."/>
            <person name="Baker S.E."/>
            <person name="Grigoriev I.V."/>
            <person name="O'Malley M.A."/>
        </authorList>
    </citation>
    <scope>NUCLEOTIDE SEQUENCE [LARGE SCALE GENOMIC DNA]</scope>
    <source>
        <strain evidence="1 2">G1</strain>
    </source>
</reference>
<dbReference type="EMBL" id="MCOG01000303">
    <property type="protein sequence ID" value="ORY20077.1"/>
    <property type="molecule type" value="Genomic_DNA"/>
</dbReference>
<dbReference type="AlphaFoldDB" id="A0A1Y2ACT0"/>
<organism evidence="1 2">
    <name type="scientific">Neocallimastix californiae</name>
    <dbReference type="NCBI Taxonomy" id="1754190"/>
    <lineage>
        <taxon>Eukaryota</taxon>
        <taxon>Fungi</taxon>
        <taxon>Fungi incertae sedis</taxon>
        <taxon>Chytridiomycota</taxon>
        <taxon>Chytridiomycota incertae sedis</taxon>
        <taxon>Neocallimastigomycetes</taxon>
        <taxon>Neocallimastigales</taxon>
        <taxon>Neocallimastigaceae</taxon>
        <taxon>Neocallimastix</taxon>
    </lineage>
</organism>